<feature type="domain" description="Dinitrogenase iron-molybdenum cofactor biosynthesis" evidence="3">
    <location>
        <begin position="116"/>
        <end position="204"/>
    </location>
</feature>
<dbReference type="PANTHER" id="PTHR33937">
    <property type="entry name" value="IRON-MOLYBDENUM PROTEIN-RELATED-RELATED"/>
    <property type="match status" value="1"/>
</dbReference>
<dbReference type="InterPro" id="IPR031763">
    <property type="entry name" value="NafY_N"/>
</dbReference>
<dbReference type="Pfam" id="PF16844">
    <property type="entry name" value="DIMCO_N"/>
    <property type="match status" value="1"/>
</dbReference>
<evidence type="ECO:0000313" key="7">
    <source>
        <dbReference type="Proteomes" id="UP000197019"/>
    </source>
</evidence>
<accession>A0A1Z4BWQ5</accession>
<dbReference type="EMBL" id="CP022129">
    <property type="protein sequence ID" value="ASF45734.1"/>
    <property type="molecule type" value="Genomic_DNA"/>
</dbReference>
<dbReference type="InterPro" id="IPR003731">
    <property type="entry name" value="Di-Nase_FeMo-co_biosynth"/>
</dbReference>
<dbReference type="KEGG" id="mpsy:CEK71_06425"/>
<dbReference type="RefSeq" id="WP_088618610.1">
    <property type="nucleotide sequence ID" value="NZ_CP022129.1"/>
</dbReference>
<evidence type="ECO:0000313" key="5">
    <source>
        <dbReference type="EMBL" id="ASF45734.1"/>
    </source>
</evidence>
<reference evidence="6 8" key="2">
    <citation type="submission" date="2017-11" db="EMBL/GenBank/DDBJ databases">
        <title>Draft Genome Sequence of Methylobacter psychrotolerans Sph1T, an Obligate Methanotroph from Low-Temperature Environments.</title>
        <authorList>
            <person name="Oshkin I.Y."/>
            <person name="Miroshnikov K."/>
            <person name="Belova S.E."/>
            <person name="Korzhenkov A."/>
            <person name="Toshchakov S.V."/>
            <person name="Dedysh S.N."/>
        </authorList>
    </citation>
    <scope>NUCLEOTIDE SEQUENCE [LARGE SCALE GENOMIC DNA]</scope>
    <source>
        <strain evidence="6 8">Sph1</strain>
    </source>
</reference>
<dbReference type="EMBL" id="PGFZ01000013">
    <property type="protein sequence ID" value="POZ50205.1"/>
    <property type="molecule type" value="Genomic_DNA"/>
</dbReference>
<dbReference type="InterPro" id="IPR038127">
    <property type="entry name" value="NafY_N_sf"/>
</dbReference>
<gene>
    <name evidence="6" type="ORF">AADEFJLK_03954</name>
    <name evidence="5" type="ORF">CEK71_06425</name>
</gene>
<dbReference type="InterPro" id="IPR036105">
    <property type="entry name" value="DiNase_FeMo-co_biosyn_sf"/>
</dbReference>
<keyword evidence="2" id="KW-0535">Nitrogen fixation</keyword>
<proteinExistence type="inferred from homology"/>
<dbReference type="OrthoDB" id="9797941at2"/>
<evidence type="ECO:0000313" key="6">
    <source>
        <dbReference type="EMBL" id="POZ50205.1"/>
    </source>
</evidence>
<dbReference type="InterPro" id="IPR034169">
    <property type="entry name" value="NifX-like"/>
</dbReference>
<dbReference type="AlphaFoldDB" id="A0A1Z4BWQ5"/>
<evidence type="ECO:0000256" key="1">
    <source>
        <dbReference type="ARBA" id="ARBA00010285"/>
    </source>
</evidence>
<reference evidence="5 7" key="1">
    <citation type="submission" date="2017-06" db="EMBL/GenBank/DDBJ databases">
        <title>Genome Sequencing of the methanotroph Methylovulum psychrotolerants str. HV10-M2 isolated from a high-altitude environment.</title>
        <authorList>
            <person name="Mateos-Rivera A."/>
        </authorList>
    </citation>
    <scope>NUCLEOTIDE SEQUENCE [LARGE SCALE GENOMIC DNA]</scope>
    <source>
        <strain evidence="5 7">HV10_M2</strain>
    </source>
</reference>
<comment type="similarity">
    <text evidence="1">Belongs to the NifX/NifY family.</text>
</comment>
<evidence type="ECO:0000259" key="4">
    <source>
        <dbReference type="Pfam" id="PF16844"/>
    </source>
</evidence>
<dbReference type="CDD" id="cd00853">
    <property type="entry name" value="NifX"/>
    <property type="match status" value="1"/>
</dbReference>
<sequence>MDALPRELALRIALASRILPGIDIPKLLGILHERVGSPLTDEKLKSITVTNLKTGLGSLDGEEDGEDIGIGLANIKLAVRYLWGDEDQDEDLPEIMPYQDGDLPESIRVAIGSNSGALINGHFGSCIRFLVYQLSATDYRLVDIRSTIEADSAEDRNLFRAQLIKDCHVLFVQSIGGPAAAKVIRADIYPIKVPDVTEAVAQLQEFQAVFAAPPPWFAKALGRSAEDSVRFSHDAAAEQSAVG</sequence>
<keyword evidence="7" id="KW-1185">Reference proteome</keyword>
<evidence type="ECO:0000313" key="8">
    <source>
        <dbReference type="Proteomes" id="UP000237423"/>
    </source>
</evidence>
<name>A0A1Z4BWQ5_9GAMM</name>
<evidence type="ECO:0000256" key="2">
    <source>
        <dbReference type="ARBA" id="ARBA00023231"/>
    </source>
</evidence>
<organism evidence="5 7">
    <name type="scientific">Methylovulum psychrotolerans</name>
    <dbReference type="NCBI Taxonomy" id="1704499"/>
    <lineage>
        <taxon>Bacteria</taxon>
        <taxon>Pseudomonadati</taxon>
        <taxon>Pseudomonadota</taxon>
        <taxon>Gammaproteobacteria</taxon>
        <taxon>Methylococcales</taxon>
        <taxon>Methylococcaceae</taxon>
        <taxon>Methylovulum</taxon>
    </lineage>
</organism>
<dbReference type="Proteomes" id="UP000237423">
    <property type="component" value="Unassembled WGS sequence"/>
</dbReference>
<dbReference type="Pfam" id="PF02579">
    <property type="entry name" value="Nitro_FeMo-Co"/>
    <property type="match status" value="1"/>
</dbReference>
<feature type="domain" description="Dinitrogenase iron-molybdenum cofactor N-terminal" evidence="4">
    <location>
        <begin position="4"/>
        <end position="94"/>
    </location>
</feature>
<dbReference type="SUPFAM" id="SSF53146">
    <property type="entry name" value="Nitrogenase accessory factor-like"/>
    <property type="match status" value="1"/>
</dbReference>
<evidence type="ECO:0000259" key="3">
    <source>
        <dbReference type="Pfam" id="PF02579"/>
    </source>
</evidence>
<dbReference type="Gene3D" id="3.30.420.130">
    <property type="entry name" value="Dinitrogenase iron-molybdenum cofactor biosynthesis domain"/>
    <property type="match status" value="1"/>
</dbReference>
<dbReference type="Gene3D" id="1.10.150.590">
    <property type="entry name" value="Dinitrogenase iron-molybdenum cofactor, N-terminal"/>
    <property type="match status" value="1"/>
</dbReference>
<dbReference type="PANTHER" id="PTHR33937:SF1">
    <property type="entry name" value="IRON-MOLIBDENUM COFACTOR PROCESSING PROTEIN"/>
    <property type="match status" value="1"/>
</dbReference>
<protein>
    <submittedName>
        <fullName evidence="5">Dinitrogenase iron-molybdenum cofactor biosynthesis protein</fullName>
    </submittedName>
</protein>
<dbReference type="InterPro" id="IPR051840">
    <property type="entry name" value="NifX/NifY_domain"/>
</dbReference>
<dbReference type="Proteomes" id="UP000197019">
    <property type="component" value="Chromosome"/>
</dbReference>